<evidence type="ECO:0000313" key="2">
    <source>
        <dbReference type="EMBL" id="TCP64672.1"/>
    </source>
</evidence>
<accession>A0A4R2RL77</accession>
<dbReference type="Proteomes" id="UP000294813">
    <property type="component" value="Unassembled WGS sequence"/>
</dbReference>
<dbReference type="HAMAP" id="MF_01408">
    <property type="entry name" value="ThyX"/>
    <property type="match status" value="1"/>
</dbReference>
<keyword evidence="1" id="KW-0489">Methyltransferase</keyword>
<dbReference type="InterPro" id="IPR036098">
    <property type="entry name" value="Thymidylate_synthase_ThyX_sf"/>
</dbReference>
<dbReference type="GO" id="GO:0006235">
    <property type="term" value="P:dTTP biosynthetic process"/>
    <property type="evidence" value="ECO:0007669"/>
    <property type="project" value="UniProtKB-UniRule"/>
</dbReference>
<feature type="binding site" evidence="1">
    <location>
        <begin position="156"/>
        <end position="158"/>
    </location>
    <ligand>
        <name>FAD</name>
        <dbReference type="ChEBI" id="CHEBI:57692"/>
        <note>ligand shared between neighboring subunits</note>
    </ligand>
</feature>
<dbReference type="PANTHER" id="PTHR34934:SF1">
    <property type="entry name" value="FLAVIN-DEPENDENT THYMIDYLATE SYNTHASE"/>
    <property type="match status" value="1"/>
</dbReference>
<keyword evidence="1" id="KW-0808">Transferase</keyword>
<comment type="subunit">
    <text evidence="1">Homotetramer.</text>
</comment>
<dbReference type="NCBIfam" id="TIGR02170">
    <property type="entry name" value="thyX"/>
    <property type="match status" value="1"/>
</dbReference>
<comment type="cofactor">
    <cofactor evidence="1">
        <name>FAD</name>
        <dbReference type="ChEBI" id="CHEBI:57692"/>
    </cofactor>
    <text evidence="1">Binds 4 FAD per tetramer. Each FAD binding site is formed by three monomers.</text>
</comment>
<keyword evidence="1" id="KW-0545">Nucleotide biosynthesis</keyword>
<keyword evidence="1" id="KW-0521">NADP</keyword>
<comment type="pathway">
    <text evidence="1">Pyrimidine metabolism; dTTP biosynthesis.</text>
</comment>
<dbReference type="SUPFAM" id="SSF69796">
    <property type="entry name" value="Thymidylate synthase-complementing protein Thy1"/>
    <property type="match status" value="1"/>
</dbReference>
<comment type="catalytic activity">
    <reaction evidence="1">
        <text>dUMP + (6R)-5,10-methylene-5,6,7,8-tetrahydrofolate + NADPH + H(+) = dTMP + (6S)-5,6,7,8-tetrahydrofolate + NADP(+)</text>
        <dbReference type="Rhea" id="RHEA:29043"/>
        <dbReference type="ChEBI" id="CHEBI:15378"/>
        <dbReference type="ChEBI" id="CHEBI:15636"/>
        <dbReference type="ChEBI" id="CHEBI:57453"/>
        <dbReference type="ChEBI" id="CHEBI:57783"/>
        <dbReference type="ChEBI" id="CHEBI:58349"/>
        <dbReference type="ChEBI" id="CHEBI:63528"/>
        <dbReference type="ChEBI" id="CHEBI:246422"/>
        <dbReference type="EC" id="2.1.1.148"/>
    </reaction>
</comment>
<feature type="active site" description="Involved in ionization of N3 of dUMP, leading to its activation" evidence="1">
    <location>
        <position position="167"/>
    </location>
</feature>
<dbReference type="Pfam" id="PF02511">
    <property type="entry name" value="Thy1"/>
    <property type="match status" value="1"/>
</dbReference>
<evidence type="ECO:0000313" key="3">
    <source>
        <dbReference type="Proteomes" id="UP000294813"/>
    </source>
</evidence>
<protein>
    <recommendedName>
        <fullName evidence="1">Flavin-dependent thymidylate synthase</fullName>
        <shortName evidence="1">FDTS</shortName>
        <ecNumber evidence="1">2.1.1.148</ecNumber>
    </recommendedName>
    <alternativeName>
        <fullName evidence="1">FAD-dependent thymidylate synthase</fullName>
    </alternativeName>
    <alternativeName>
        <fullName evidence="1">Thymidylate synthase ThyX</fullName>
        <shortName evidence="1">TS</shortName>
        <shortName evidence="1">TSase</shortName>
    </alternativeName>
</protein>
<dbReference type="OrthoDB" id="9780625at2"/>
<feature type="binding site" evidence="1">
    <location>
        <position position="162"/>
    </location>
    <ligand>
        <name>FAD</name>
        <dbReference type="ChEBI" id="CHEBI:57692"/>
        <note>ligand shared between neighboring subunits</note>
    </ligand>
</feature>
<gene>
    <name evidence="1" type="primary">thyX</name>
    <name evidence="2" type="ORF">EDD73_10825</name>
</gene>
<organism evidence="2 3">
    <name type="scientific">Heliophilum fasciatum</name>
    <dbReference type="NCBI Taxonomy" id="35700"/>
    <lineage>
        <taxon>Bacteria</taxon>
        <taxon>Bacillati</taxon>
        <taxon>Bacillota</taxon>
        <taxon>Clostridia</taxon>
        <taxon>Eubacteriales</taxon>
        <taxon>Heliobacteriaceae</taxon>
        <taxon>Heliophilum</taxon>
    </lineage>
</organism>
<keyword evidence="1" id="KW-0285">Flavoprotein</keyword>
<dbReference type="GO" id="GO:0006231">
    <property type="term" value="P:dTMP biosynthetic process"/>
    <property type="evidence" value="ECO:0007669"/>
    <property type="project" value="UniProtKB-UniRule"/>
</dbReference>
<dbReference type="PANTHER" id="PTHR34934">
    <property type="entry name" value="FLAVIN-DEPENDENT THYMIDYLATE SYNTHASE"/>
    <property type="match status" value="1"/>
</dbReference>
<dbReference type="AlphaFoldDB" id="A0A4R2RL77"/>
<dbReference type="GO" id="GO:0050660">
    <property type="term" value="F:flavin adenine dinucleotide binding"/>
    <property type="evidence" value="ECO:0007669"/>
    <property type="project" value="UniProtKB-UniRule"/>
</dbReference>
<dbReference type="RefSeq" id="WP_131918816.1">
    <property type="nucleotide sequence ID" value="NZ_JAOQNU010000008.1"/>
</dbReference>
<name>A0A4R2RL77_9FIRM</name>
<feature type="binding site" evidence="1">
    <location>
        <begin position="76"/>
        <end position="79"/>
    </location>
    <ligand>
        <name>dUMP</name>
        <dbReference type="ChEBI" id="CHEBI:246422"/>
        <note>ligand shared between dimeric partners</note>
    </ligand>
</feature>
<dbReference type="GO" id="GO:0050797">
    <property type="term" value="F:thymidylate synthase (FAD) activity"/>
    <property type="evidence" value="ECO:0007669"/>
    <property type="project" value="UniProtKB-UniRule"/>
</dbReference>
<dbReference type="PROSITE" id="PS51331">
    <property type="entry name" value="THYX"/>
    <property type="match status" value="1"/>
</dbReference>
<dbReference type="UniPathway" id="UPA00575"/>
<comment type="caution">
    <text evidence="2">The sequence shown here is derived from an EMBL/GenBank/DDBJ whole genome shotgun (WGS) entry which is preliminary data.</text>
</comment>
<feature type="binding site" evidence="1">
    <location>
        <position position="167"/>
    </location>
    <ligand>
        <name>dUMP</name>
        <dbReference type="ChEBI" id="CHEBI:246422"/>
        <note>ligand shared between dimeric partners</note>
    </ligand>
</feature>
<feature type="binding site" evidence="1">
    <location>
        <begin position="79"/>
        <end position="81"/>
    </location>
    <ligand>
        <name>FAD</name>
        <dbReference type="ChEBI" id="CHEBI:57692"/>
        <note>ligand shared between neighboring subunits</note>
    </ligand>
</feature>
<sequence>MDVKLIAHTTMPESVVAAAARLCYSADDPQDLLAGMDSAKTGALVDKLASMGHLSPFEHANFTFAISGISRATSHQLVRHRIASYSQRSQRYVRETDFDYVVPPRIAQSPEGQAKFVRLMDEIARAYAELATVVPPEDARYVLPNACTTAIVCSMNTRSLHNFFAHRLCRRAQWEIRELAEKMLAQVKEVAPALFTGAGAPCETSGTCPEGAMTCGYLEAKRMKERAPK</sequence>
<reference evidence="2 3" key="1">
    <citation type="submission" date="2019-03" db="EMBL/GenBank/DDBJ databases">
        <title>Genomic Encyclopedia of Type Strains, Phase IV (KMG-IV): sequencing the most valuable type-strain genomes for metagenomic binning, comparative biology and taxonomic classification.</title>
        <authorList>
            <person name="Goeker M."/>
        </authorList>
    </citation>
    <scope>NUCLEOTIDE SEQUENCE [LARGE SCALE GENOMIC DNA]</scope>
    <source>
        <strain evidence="2 3">DSM 11170</strain>
    </source>
</reference>
<feature type="binding site" description="in other chain" evidence="1">
    <location>
        <begin position="87"/>
        <end position="91"/>
    </location>
    <ligand>
        <name>dUMP</name>
        <dbReference type="ChEBI" id="CHEBI:246422"/>
        <note>ligand shared between dimeric partners</note>
    </ligand>
</feature>
<keyword evidence="1" id="KW-0274">FAD</keyword>
<proteinExistence type="inferred from homology"/>
<dbReference type="CDD" id="cd20175">
    <property type="entry name" value="ThyX"/>
    <property type="match status" value="1"/>
</dbReference>
<dbReference type="GO" id="GO:0070402">
    <property type="term" value="F:NADPH binding"/>
    <property type="evidence" value="ECO:0007669"/>
    <property type="project" value="TreeGrafter"/>
</dbReference>
<comment type="function">
    <text evidence="1">Catalyzes the reductive methylation of 2'-deoxyuridine-5'-monophosphate (dUMP) to 2'-deoxythymidine-5'-monophosphate (dTMP) while utilizing 5,10-methylenetetrahydrofolate (mTHF) as the methyl donor, and NADPH and FADH(2) as the reductant.</text>
</comment>
<dbReference type="GO" id="GO:0032259">
    <property type="term" value="P:methylation"/>
    <property type="evidence" value="ECO:0007669"/>
    <property type="project" value="UniProtKB-KW"/>
</dbReference>
<dbReference type="EMBL" id="SLXT01000008">
    <property type="protein sequence ID" value="TCP64672.1"/>
    <property type="molecule type" value="Genomic_DNA"/>
</dbReference>
<dbReference type="Gene3D" id="3.30.1360.170">
    <property type="match status" value="1"/>
</dbReference>
<feature type="binding site" evidence="1">
    <location>
        <position position="55"/>
    </location>
    <ligand>
        <name>FAD</name>
        <dbReference type="ChEBI" id="CHEBI:57692"/>
        <note>ligand shared between neighboring subunits</note>
    </ligand>
</feature>
<comment type="similarity">
    <text evidence="1">Belongs to the thymidylate synthase ThyX family.</text>
</comment>
<keyword evidence="3" id="KW-1185">Reference proteome</keyword>
<feature type="binding site" evidence="1">
    <location>
        <position position="87"/>
    </location>
    <ligand>
        <name>FAD</name>
        <dbReference type="ChEBI" id="CHEBI:57692"/>
        <note>ligand shared between neighboring subunits</note>
    </ligand>
</feature>
<feature type="binding site" description="in other chain" evidence="1">
    <location>
        <position position="140"/>
    </location>
    <ligand>
        <name>dUMP</name>
        <dbReference type="ChEBI" id="CHEBI:246422"/>
        <note>ligand shared between dimeric partners</note>
    </ligand>
</feature>
<dbReference type="InterPro" id="IPR003669">
    <property type="entry name" value="Thymidylate_synthase_ThyX"/>
</dbReference>
<dbReference type="GO" id="GO:0004799">
    <property type="term" value="F:thymidylate synthase activity"/>
    <property type="evidence" value="ECO:0007669"/>
    <property type="project" value="TreeGrafter"/>
</dbReference>
<dbReference type="EC" id="2.1.1.148" evidence="1"/>
<evidence type="ECO:0000256" key="1">
    <source>
        <dbReference type="HAMAP-Rule" id="MF_01408"/>
    </source>
</evidence>